<keyword evidence="2" id="KW-1185">Reference proteome</keyword>
<sequence length="94" mass="10935">MQNFYPLLLWTEKPWRVICKVFHLDLDPTICIEAGFLFSNVGRKFLVKVVPHLLSSRDPAGGSRVISNTPRPHMLREQVEEWTNRIPSWSFGVK</sequence>
<comment type="caution">
    <text evidence="1">The sequence shown here is derived from an EMBL/GenBank/DDBJ whole genome shotgun (WGS) entry which is preliminary data.</text>
</comment>
<evidence type="ECO:0000313" key="2">
    <source>
        <dbReference type="Proteomes" id="UP001054945"/>
    </source>
</evidence>
<dbReference type="AlphaFoldDB" id="A0AAV4ST56"/>
<protein>
    <submittedName>
        <fullName evidence="1">Uncharacterized protein</fullName>
    </submittedName>
</protein>
<accession>A0AAV4ST56</accession>
<organism evidence="1 2">
    <name type="scientific">Caerostris extrusa</name>
    <name type="common">Bark spider</name>
    <name type="synonym">Caerostris bankana</name>
    <dbReference type="NCBI Taxonomy" id="172846"/>
    <lineage>
        <taxon>Eukaryota</taxon>
        <taxon>Metazoa</taxon>
        <taxon>Ecdysozoa</taxon>
        <taxon>Arthropoda</taxon>
        <taxon>Chelicerata</taxon>
        <taxon>Arachnida</taxon>
        <taxon>Araneae</taxon>
        <taxon>Araneomorphae</taxon>
        <taxon>Entelegynae</taxon>
        <taxon>Araneoidea</taxon>
        <taxon>Araneidae</taxon>
        <taxon>Caerostris</taxon>
    </lineage>
</organism>
<name>A0AAV4ST56_CAEEX</name>
<dbReference type="EMBL" id="BPLR01010149">
    <property type="protein sequence ID" value="GIY37260.1"/>
    <property type="molecule type" value="Genomic_DNA"/>
</dbReference>
<gene>
    <name evidence="1" type="ORF">CEXT_380631</name>
</gene>
<proteinExistence type="predicted"/>
<reference evidence="1 2" key="1">
    <citation type="submission" date="2021-06" db="EMBL/GenBank/DDBJ databases">
        <title>Caerostris extrusa draft genome.</title>
        <authorList>
            <person name="Kono N."/>
            <person name="Arakawa K."/>
        </authorList>
    </citation>
    <scope>NUCLEOTIDE SEQUENCE [LARGE SCALE GENOMIC DNA]</scope>
</reference>
<evidence type="ECO:0000313" key="1">
    <source>
        <dbReference type="EMBL" id="GIY37260.1"/>
    </source>
</evidence>
<dbReference type="Proteomes" id="UP001054945">
    <property type="component" value="Unassembled WGS sequence"/>
</dbReference>